<evidence type="ECO:0000256" key="3">
    <source>
        <dbReference type="RuleBase" id="RU003476"/>
    </source>
</evidence>
<reference evidence="5" key="1">
    <citation type="submission" date="2020-10" db="EMBL/GenBank/DDBJ databases">
        <title>Paenihalocynthiibacter styelae gen. nov., sp. nov., isolated from stalked sea squirt Styela clava.</title>
        <authorList>
            <person name="Kim Y.-O."/>
            <person name="Yoon J.-H."/>
        </authorList>
    </citation>
    <scope>NUCLEOTIDE SEQUENCE</scope>
    <source>
        <strain evidence="5">MYP1-1</strain>
    </source>
</reference>
<dbReference type="EMBL" id="JADCKQ010000006">
    <property type="protein sequence ID" value="MBI1493975.1"/>
    <property type="molecule type" value="Genomic_DNA"/>
</dbReference>
<sequence length="152" mass="17312">MIRRFGEPRKQDIRYRHRPGAYVILPSGGDLLLTRQEGEESELQLPGGGIDPGESPVQALHREVLEETGWRISRPRHLVAYRRFAWLPDYKFWAEKLCHIYVASPVRPHGPPSEPGHEALWMNTSEATRTLTNEGDAFAVTQWVQAGAHPPR</sequence>
<dbReference type="PANTHER" id="PTHR43046">
    <property type="entry name" value="GDP-MANNOSE MANNOSYL HYDROLASE"/>
    <property type="match status" value="1"/>
</dbReference>
<comment type="similarity">
    <text evidence="3">Belongs to the Nudix hydrolase family.</text>
</comment>
<keyword evidence="2 3" id="KW-0378">Hydrolase</keyword>
<evidence type="ECO:0000256" key="1">
    <source>
        <dbReference type="ARBA" id="ARBA00001946"/>
    </source>
</evidence>
<dbReference type="InterPro" id="IPR015797">
    <property type="entry name" value="NUDIX_hydrolase-like_dom_sf"/>
</dbReference>
<dbReference type="PROSITE" id="PS00893">
    <property type="entry name" value="NUDIX_BOX"/>
    <property type="match status" value="1"/>
</dbReference>
<feature type="domain" description="Nudix hydrolase" evidence="4">
    <location>
        <begin position="14"/>
        <end position="145"/>
    </location>
</feature>
<dbReference type="RefSeq" id="WP_228848780.1">
    <property type="nucleotide sequence ID" value="NZ_JADCKQ010000006.1"/>
</dbReference>
<dbReference type="PRINTS" id="PR00502">
    <property type="entry name" value="NUDIXFAMILY"/>
</dbReference>
<keyword evidence="6" id="KW-1185">Reference proteome</keyword>
<dbReference type="Pfam" id="PF00293">
    <property type="entry name" value="NUDIX"/>
    <property type="match status" value="1"/>
</dbReference>
<dbReference type="SUPFAM" id="SSF55811">
    <property type="entry name" value="Nudix"/>
    <property type="match status" value="1"/>
</dbReference>
<evidence type="ECO:0000313" key="5">
    <source>
        <dbReference type="EMBL" id="MBI1493975.1"/>
    </source>
</evidence>
<proteinExistence type="inferred from homology"/>
<dbReference type="GO" id="GO:0016787">
    <property type="term" value="F:hydrolase activity"/>
    <property type="evidence" value="ECO:0007669"/>
    <property type="project" value="UniProtKB-KW"/>
</dbReference>
<name>A0A8J7IXL6_9RHOB</name>
<dbReference type="Proteomes" id="UP000640583">
    <property type="component" value="Unassembled WGS sequence"/>
</dbReference>
<gene>
    <name evidence="5" type="ORF">H1D41_10040</name>
</gene>
<evidence type="ECO:0000259" key="4">
    <source>
        <dbReference type="PROSITE" id="PS51462"/>
    </source>
</evidence>
<dbReference type="PROSITE" id="PS51462">
    <property type="entry name" value="NUDIX"/>
    <property type="match status" value="1"/>
</dbReference>
<comment type="caution">
    <text evidence="5">The sequence shown here is derived from an EMBL/GenBank/DDBJ whole genome shotgun (WGS) entry which is preliminary data.</text>
</comment>
<protein>
    <submittedName>
        <fullName evidence="5">NUDIX hydrolase</fullName>
    </submittedName>
</protein>
<dbReference type="InterPro" id="IPR020084">
    <property type="entry name" value="NUDIX_hydrolase_CS"/>
</dbReference>
<dbReference type="PANTHER" id="PTHR43046:SF14">
    <property type="entry name" value="MUTT_NUDIX FAMILY PROTEIN"/>
    <property type="match status" value="1"/>
</dbReference>
<dbReference type="AlphaFoldDB" id="A0A8J7IXL6"/>
<dbReference type="InterPro" id="IPR020476">
    <property type="entry name" value="Nudix_hydrolase"/>
</dbReference>
<comment type="cofactor">
    <cofactor evidence="1">
        <name>Mg(2+)</name>
        <dbReference type="ChEBI" id="CHEBI:18420"/>
    </cofactor>
</comment>
<organism evidence="5 6">
    <name type="scientific">Halocynthiibacter styelae</name>
    <dbReference type="NCBI Taxonomy" id="2761955"/>
    <lineage>
        <taxon>Bacteria</taxon>
        <taxon>Pseudomonadati</taxon>
        <taxon>Pseudomonadota</taxon>
        <taxon>Alphaproteobacteria</taxon>
        <taxon>Rhodobacterales</taxon>
        <taxon>Paracoccaceae</taxon>
        <taxon>Halocynthiibacter</taxon>
    </lineage>
</organism>
<dbReference type="Gene3D" id="3.90.79.10">
    <property type="entry name" value="Nucleoside Triphosphate Pyrophosphohydrolase"/>
    <property type="match status" value="1"/>
</dbReference>
<dbReference type="InterPro" id="IPR000086">
    <property type="entry name" value="NUDIX_hydrolase_dom"/>
</dbReference>
<accession>A0A8J7IXL6</accession>
<evidence type="ECO:0000313" key="6">
    <source>
        <dbReference type="Proteomes" id="UP000640583"/>
    </source>
</evidence>
<evidence type="ECO:0000256" key="2">
    <source>
        <dbReference type="ARBA" id="ARBA00022801"/>
    </source>
</evidence>